<dbReference type="InterPro" id="IPR012001">
    <property type="entry name" value="Thiamin_PyroP_enz_TPP-bd_dom"/>
</dbReference>
<evidence type="ECO:0000256" key="4">
    <source>
        <dbReference type="SAM" id="MobiDB-lite"/>
    </source>
</evidence>
<feature type="region of interest" description="Disordered" evidence="4">
    <location>
        <begin position="1"/>
        <end position="21"/>
    </location>
</feature>
<keyword evidence="5" id="KW-0472">Membrane</keyword>
<dbReference type="SUPFAM" id="SSF52518">
    <property type="entry name" value="Thiamin diphosphate-binding fold (THDP-binding)"/>
    <property type="match status" value="2"/>
</dbReference>
<keyword evidence="10" id="KW-1185">Reference proteome</keyword>
<dbReference type="Gene3D" id="3.40.50.1220">
    <property type="entry name" value="TPP-binding domain"/>
    <property type="match status" value="1"/>
</dbReference>
<evidence type="ECO:0000259" key="6">
    <source>
        <dbReference type="Pfam" id="PF00205"/>
    </source>
</evidence>
<comment type="similarity">
    <text evidence="1 3">Belongs to the TPP enzyme family.</text>
</comment>
<evidence type="ECO:0000313" key="10">
    <source>
        <dbReference type="Proteomes" id="UP000245680"/>
    </source>
</evidence>
<evidence type="ECO:0000256" key="2">
    <source>
        <dbReference type="ARBA" id="ARBA00023052"/>
    </source>
</evidence>
<gene>
    <name evidence="9" type="ORF">DKT77_07685</name>
</gene>
<evidence type="ECO:0000256" key="1">
    <source>
        <dbReference type="ARBA" id="ARBA00007812"/>
    </source>
</evidence>
<feature type="domain" description="Thiamine pyrophosphate enzyme N-terminal TPP-binding" evidence="8">
    <location>
        <begin position="24"/>
        <end position="138"/>
    </location>
</feature>
<dbReference type="GO" id="GO:0003984">
    <property type="term" value="F:acetolactate synthase activity"/>
    <property type="evidence" value="ECO:0007669"/>
    <property type="project" value="TreeGrafter"/>
</dbReference>
<dbReference type="Gene3D" id="3.40.50.970">
    <property type="match status" value="2"/>
</dbReference>
<organism evidence="9 10">
    <name type="scientific">Meridianimarinicoccus roseus</name>
    <dbReference type="NCBI Taxonomy" id="2072018"/>
    <lineage>
        <taxon>Bacteria</taxon>
        <taxon>Pseudomonadati</taxon>
        <taxon>Pseudomonadota</taxon>
        <taxon>Alphaproteobacteria</taxon>
        <taxon>Rhodobacterales</taxon>
        <taxon>Paracoccaceae</taxon>
        <taxon>Meridianimarinicoccus</taxon>
    </lineage>
</organism>
<keyword evidence="5" id="KW-1133">Transmembrane helix</keyword>
<dbReference type="Pfam" id="PF02776">
    <property type="entry name" value="TPP_enzyme_N"/>
    <property type="match status" value="1"/>
</dbReference>
<evidence type="ECO:0000313" key="9">
    <source>
        <dbReference type="EMBL" id="PWR03331.1"/>
    </source>
</evidence>
<dbReference type="GO" id="GO:0005948">
    <property type="term" value="C:acetolactate synthase complex"/>
    <property type="evidence" value="ECO:0007669"/>
    <property type="project" value="TreeGrafter"/>
</dbReference>
<evidence type="ECO:0000256" key="5">
    <source>
        <dbReference type="SAM" id="Phobius"/>
    </source>
</evidence>
<keyword evidence="2 3" id="KW-0786">Thiamine pyrophosphate</keyword>
<dbReference type="FunFam" id="3.40.50.970:FF:000007">
    <property type="entry name" value="Acetolactate synthase"/>
    <property type="match status" value="1"/>
</dbReference>
<accession>A0A2V2LH69</accession>
<name>A0A2V2LH69_9RHOB</name>
<sequence>MTSPSPPAPSKSRAKGPVTTNPARAADLLARRLYDAGCRLAFGMPGGEVLTLLDALERAGIRFVLVKHENAAGFMAEAVWSLTGAPGVLVATLGPGAMNGVNVVANAHQDRVPLIVLTGCVDPDETARYTHQVMDHAAVFRTITKDTLTLTPAAAGVIADRAVSTALAPRPGPVHLDVPIAVAAAPAGSVGPRRTPPAASVPAPGPALDAARGALAASDRPVLLAGLDAVCENAGAALTAFAETHGVPVITTYRGKGLLPETHPLSLGAAGLSPLADDILLPLVARADLVIAAGYDPIEMRPGWRDAWDPARQTVIEIAAEDMPHYMHASTVFLRTDIAPTLAALSEGTPPRPTWPEGDLVHARTALGAAFPAGDDWGPAAVIAAARAALPDTAIATVDSGAHRILLSQMWTCTQPRTLLQSTGLCTMGCAIPLAAGAKLVAPDRPVVAFTGDAGFLMIAGELATLAELALPVIIVVFVDASLALIEKKQRERQLPNAGVDFAVHDYAAIGRAFGGRGVTVTDRAALTAALAEAQAADRFTVIAAMIDRGAYDGRI</sequence>
<dbReference type="PANTHER" id="PTHR18968:SF129">
    <property type="entry name" value="ACETOLACTATE SYNTHASE"/>
    <property type="match status" value="1"/>
</dbReference>
<evidence type="ECO:0000259" key="8">
    <source>
        <dbReference type="Pfam" id="PF02776"/>
    </source>
</evidence>
<feature type="transmembrane region" description="Helical" evidence="5">
    <location>
        <begin position="469"/>
        <end position="486"/>
    </location>
</feature>
<dbReference type="SUPFAM" id="SSF52467">
    <property type="entry name" value="DHS-like NAD/FAD-binding domain"/>
    <property type="match status" value="1"/>
</dbReference>
<dbReference type="AlphaFoldDB" id="A0A2V2LH69"/>
<dbReference type="InterPro" id="IPR045229">
    <property type="entry name" value="TPP_enz"/>
</dbReference>
<keyword evidence="5" id="KW-0812">Transmembrane</keyword>
<dbReference type="GO" id="GO:0009099">
    <property type="term" value="P:L-valine biosynthetic process"/>
    <property type="evidence" value="ECO:0007669"/>
    <property type="project" value="TreeGrafter"/>
</dbReference>
<protein>
    <submittedName>
        <fullName evidence="9">Acetolactate synthase</fullName>
    </submittedName>
</protein>
<reference evidence="9 10" key="1">
    <citation type="submission" date="2018-05" db="EMBL/GenBank/DDBJ databases">
        <title>Rhodobacteraceae gen. nov., sp. nov. isolated from sea water.</title>
        <authorList>
            <person name="Ren Y."/>
        </authorList>
    </citation>
    <scope>NUCLEOTIDE SEQUENCE [LARGE SCALE GENOMIC DNA]</scope>
    <source>
        <strain evidence="9 10">TG-679</strain>
    </source>
</reference>
<dbReference type="InterPro" id="IPR012000">
    <property type="entry name" value="Thiamin_PyroP_enz_cen_dom"/>
</dbReference>
<dbReference type="Pfam" id="PF00205">
    <property type="entry name" value="TPP_enzyme_M"/>
    <property type="match status" value="1"/>
</dbReference>
<dbReference type="RefSeq" id="WP_109811123.1">
    <property type="nucleotide sequence ID" value="NZ_QGKU01000029.1"/>
</dbReference>
<dbReference type="InterPro" id="IPR029061">
    <property type="entry name" value="THDP-binding"/>
</dbReference>
<dbReference type="PANTHER" id="PTHR18968">
    <property type="entry name" value="THIAMINE PYROPHOSPHATE ENZYMES"/>
    <property type="match status" value="1"/>
</dbReference>
<dbReference type="GO" id="GO:0050660">
    <property type="term" value="F:flavin adenine dinucleotide binding"/>
    <property type="evidence" value="ECO:0007669"/>
    <property type="project" value="TreeGrafter"/>
</dbReference>
<dbReference type="OrthoDB" id="4494979at2"/>
<dbReference type="GO" id="GO:0030976">
    <property type="term" value="F:thiamine pyrophosphate binding"/>
    <property type="evidence" value="ECO:0007669"/>
    <property type="project" value="InterPro"/>
</dbReference>
<evidence type="ECO:0000259" key="7">
    <source>
        <dbReference type="Pfam" id="PF02775"/>
    </source>
</evidence>
<dbReference type="GO" id="GO:0000287">
    <property type="term" value="F:magnesium ion binding"/>
    <property type="evidence" value="ECO:0007669"/>
    <property type="project" value="InterPro"/>
</dbReference>
<dbReference type="Proteomes" id="UP000245680">
    <property type="component" value="Unassembled WGS sequence"/>
</dbReference>
<feature type="domain" description="Thiamine pyrophosphate enzyme TPP-binding" evidence="7">
    <location>
        <begin position="399"/>
        <end position="544"/>
    </location>
</feature>
<dbReference type="GO" id="GO:0009097">
    <property type="term" value="P:isoleucine biosynthetic process"/>
    <property type="evidence" value="ECO:0007669"/>
    <property type="project" value="TreeGrafter"/>
</dbReference>
<evidence type="ECO:0000256" key="3">
    <source>
        <dbReference type="RuleBase" id="RU362132"/>
    </source>
</evidence>
<dbReference type="Pfam" id="PF02775">
    <property type="entry name" value="TPP_enzyme_C"/>
    <property type="match status" value="1"/>
</dbReference>
<comment type="caution">
    <text evidence="9">The sequence shown here is derived from an EMBL/GenBank/DDBJ whole genome shotgun (WGS) entry which is preliminary data.</text>
</comment>
<proteinExistence type="inferred from homology"/>
<feature type="domain" description="Thiamine pyrophosphate enzyme central" evidence="6">
    <location>
        <begin position="209"/>
        <end position="345"/>
    </location>
</feature>
<dbReference type="InterPro" id="IPR011766">
    <property type="entry name" value="TPP_enzyme_TPP-bd"/>
</dbReference>
<dbReference type="EMBL" id="QGKU01000029">
    <property type="protein sequence ID" value="PWR03331.1"/>
    <property type="molecule type" value="Genomic_DNA"/>
</dbReference>
<dbReference type="InterPro" id="IPR029035">
    <property type="entry name" value="DHS-like_NAD/FAD-binding_dom"/>
</dbReference>
<dbReference type="CDD" id="cd07035">
    <property type="entry name" value="TPP_PYR_POX_like"/>
    <property type="match status" value="1"/>
</dbReference>